<name>A0A6P6YLN7_DERPT</name>
<dbReference type="GO" id="GO:0005730">
    <property type="term" value="C:nucleolus"/>
    <property type="evidence" value="ECO:0007669"/>
    <property type="project" value="UniProtKB-SubCell"/>
</dbReference>
<dbReference type="PANTHER" id="PTHR12728:SF0">
    <property type="entry name" value="RIBOSOME PRODUCTION FACTOR 2 HOMOLOG"/>
    <property type="match status" value="1"/>
</dbReference>
<dbReference type="SMART" id="SM00879">
    <property type="entry name" value="Brix"/>
    <property type="match status" value="1"/>
</dbReference>
<evidence type="ECO:0000256" key="4">
    <source>
        <dbReference type="ARBA" id="ARBA00023242"/>
    </source>
</evidence>
<reference evidence="9" key="1">
    <citation type="submission" date="2025-08" db="UniProtKB">
        <authorList>
            <consortium name="RefSeq"/>
        </authorList>
    </citation>
    <scope>IDENTIFICATION</scope>
    <source>
        <strain evidence="9">Airmid</strain>
    </source>
</reference>
<sequence length="345" mass="39778">MAKPKADQSLIRKIQKPKTRRGKRILEKREPQLIEDVKRAVLCRCSTANQKGVQLLKDFSAIKKPNAVFLNRKESWQPFNDVSSIEFVSRKNDSALFAYASNSKKRPNNIVIGRTYDGNVLDMAEFEFNNYLSLSEFQKPKITLGTKPIILFSGQMFETMPDHQRIKSLLLDFFTGPNVEQINLHGLEHVIHFIEIDSIISMRSYRILLKKSGSRLPRVELEEIGPRVDFTLRRTQFAPDDQFKKSLKQPDAVLRKQGQKRKPEEKNISVDVFGTTLGRIHMEQQDYNKLQLRKERIASLRQLPSRSFVGVGVQSKVIQSHTNNNLFRNCDSILRNVCVSSFCKV</sequence>
<evidence type="ECO:0000256" key="1">
    <source>
        <dbReference type="ARBA" id="ARBA00004604"/>
    </source>
</evidence>
<dbReference type="GO" id="GO:0000463">
    <property type="term" value="P:maturation of LSU-rRNA from tricistronic rRNA transcript (SSU-rRNA, 5.8S rRNA, LSU-rRNA)"/>
    <property type="evidence" value="ECO:0007669"/>
    <property type="project" value="TreeGrafter"/>
</dbReference>
<feature type="domain" description="Brix" evidence="7">
    <location>
        <begin position="38"/>
        <end position="241"/>
    </location>
</feature>
<dbReference type="PANTHER" id="PTHR12728">
    <property type="entry name" value="BRIX DOMAIN CONTAINING PROTEIN"/>
    <property type="match status" value="1"/>
</dbReference>
<protein>
    <recommendedName>
        <fullName evidence="3 6">Ribosome production factor 2 homolog</fullName>
    </recommendedName>
    <alternativeName>
        <fullName evidence="5 6">Ribosome biogenesis protein RPF2 homolog</fullName>
    </alternativeName>
</protein>
<dbReference type="InParanoid" id="A0A6P6YLN7"/>
<dbReference type="CTD" id="42183"/>
<dbReference type="PROSITE" id="PS50833">
    <property type="entry name" value="BRIX"/>
    <property type="match status" value="1"/>
</dbReference>
<dbReference type="Pfam" id="PF04427">
    <property type="entry name" value="Brix"/>
    <property type="match status" value="1"/>
</dbReference>
<dbReference type="KEGG" id="dpte:113799287"/>
<comment type="similarity">
    <text evidence="2 6">Belongs to the RPF2 family.</text>
</comment>
<comment type="subcellular location">
    <subcellularLocation>
        <location evidence="1 6">Nucleus</location>
        <location evidence="1 6">Nucleolus</location>
    </subcellularLocation>
</comment>
<dbReference type="OrthoDB" id="407658at2759"/>
<evidence type="ECO:0000256" key="3">
    <source>
        <dbReference type="ARBA" id="ARBA00020387"/>
    </source>
</evidence>
<organism evidence="8 9">
    <name type="scientific">Dermatophagoides pteronyssinus</name>
    <name type="common">European house dust mite</name>
    <dbReference type="NCBI Taxonomy" id="6956"/>
    <lineage>
        <taxon>Eukaryota</taxon>
        <taxon>Metazoa</taxon>
        <taxon>Ecdysozoa</taxon>
        <taxon>Arthropoda</taxon>
        <taxon>Chelicerata</taxon>
        <taxon>Arachnida</taxon>
        <taxon>Acari</taxon>
        <taxon>Acariformes</taxon>
        <taxon>Sarcoptiformes</taxon>
        <taxon>Astigmata</taxon>
        <taxon>Psoroptidia</taxon>
        <taxon>Analgoidea</taxon>
        <taxon>Pyroglyphidae</taxon>
        <taxon>Dermatophagoidinae</taxon>
        <taxon>Dermatophagoides</taxon>
    </lineage>
</organism>
<dbReference type="RefSeq" id="XP_027205701.1">
    <property type="nucleotide sequence ID" value="XM_027349900.1"/>
</dbReference>
<accession>A0A6P6YLN7</accession>
<evidence type="ECO:0000259" key="7">
    <source>
        <dbReference type="PROSITE" id="PS50833"/>
    </source>
</evidence>
<evidence type="ECO:0000313" key="9">
    <source>
        <dbReference type="RefSeq" id="XP_027205701.1"/>
    </source>
</evidence>
<dbReference type="AlphaFoldDB" id="A0A6P6YLN7"/>
<dbReference type="FunCoup" id="A0A6P6YLN7">
    <property type="interactions" value="1156"/>
</dbReference>
<dbReference type="Proteomes" id="UP000515146">
    <property type="component" value="Unplaced"/>
</dbReference>
<evidence type="ECO:0000313" key="8">
    <source>
        <dbReference type="Proteomes" id="UP000515146"/>
    </source>
</evidence>
<dbReference type="GO" id="GO:0019843">
    <property type="term" value="F:rRNA binding"/>
    <property type="evidence" value="ECO:0007669"/>
    <property type="project" value="UniProtKB-UniRule"/>
</dbReference>
<evidence type="ECO:0000256" key="2">
    <source>
        <dbReference type="ARBA" id="ARBA00010782"/>
    </source>
</evidence>
<evidence type="ECO:0000256" key="5">
    <source>
        <dbReference type="ARBA" id="ARBA00030889"/>
    </source>
</evidence>
<keyword evidence="4 6" id="KW-0539">Nucleus</keyword>
<gene>
    <name evidence="9" type="primary">LOC113799287</name>
</gene>
<keyword evidence="8" id="KW-1185">Reference proteome</keyword>
<proteinExistence type="inferred from homology"/>
<dbReference type="InterPro" id="IPR039770">
    <property type="entry name" value="Rpf2"/>
</dbReference>
<dbReference type="OMA" id="VGLKPMF"/>
<dbReference type="GO" id="GO:0000027">
    <property type="term" value="P:ribosomal large subunit assembly"/>
    <property type="evidence" value="ECO:0007669"/>
    <property type="project" value="InterPro"/>
</dbReference>
<evidence type="ECO:0000256" key="6">
    <source>
        <dbReference type="RuleBase" id="RU367086"/>
    </source>
</evidence>
<dbReference type="InterPro" id="IPR007109">
    <property type="entry name" value="Brix"/>
</dbReference>